<organism evidence="2">
    <name type="scientific">Arion vulgaris</name>
    <dbReference type="NCBI Taxonomy" id="1028688"/>
    <lineage>
        <taxon>Eukaryota</taxon>
        <taxon>Metazoa</taxon>
        <taxon>Spiralia</taxon>
        <taxon>Lophotrochozoa</taxon>
        <taxon>Mollusca</taxon>
        <taxon>Gastropoda</taxon>
        <taxon>Heterobranchia</taxon>
        <taxon>Euthyneura</taxon>
        <taxon>Panpulmonata</taxon>
        <taxon>Eupulmonata</taxon>
        <taxon>Stylommatophora</taxon>
        <taxon>Helicina</taxon>
        <taxon>Arionoidea</taxon>
        <taxon>Arionidae</taxon>
        <taxon>Arion</taxon>
    </lineage>
</organism>
<accession>A0A0B6Y187</accession>
<sequence>NNKMDEIDPSCNPLDPLLVKNNGSKSMEAAPPPPQPPPPGYMSPEDIGSFDCTGNSVWGAQPCKRVD</sequence>
<feature type="region of interest" description="Disordered" evidence="1">
    <location>
        <begin position="1"/>
        <end position="49"/>
    </location>
</feature>
<feature type="compositionally biased region" description="Pro residues" evidence="1">
    <location>
        <begin position="30"/>
        <end position="41"/>
    </location>
</feature>
<reference evidence="2" key="1">
    <citation type="submission" date="2014-12" db="EMBL/GenBank/DDBJ databases">
        <title>Insight into the proteome of Arion vulgaris.</title>
        <authorList>
            <person name="Aradska J."/>
            <person name="Bulat T."/>
            <person name="Smidak R."/>
            <person name="Sarate P."/>
            <person name="Gangsoo J."/>
            <person name="Sialana F."/>
            <person name="Bilban M."/>
            <person name="Lubec G."/>
        </authorList>
    </citation>
    <scope>NUCLEOTIDE SEQUENCE</scope>
    <source>
        <tissue evidence="2">Skin</tissue>
    </source>
</reference>
<protein>
    <submittedName>
        <fullName evidence="2">Uncharacterized protein</fullName>
    </submittedName>
</protein>
<name>A0A0B6Y187_9EUPU</name>
<evidence type="ECO:0000256" key="1">
    <source>
        <dbReference type="SAM" id="MobiDB-lite"/>
    </source>
</evidence>
<dbReference type="AlphaFoldDB" id="A0A0B6Y187"/>
<dbReference type="EMBL" id="HACG01002435">
    <property type="protein sequence ID" value="CEK49300.1"/>
    <property type="molecule type" value="Transcribed_RNA"/>
</dbReference>
<evidence type="ECO:0000313" key="2">
    <source>
        <dbReference type="EMBL" id="CEK49300.1"/>
    </source>
</evidence>
<gene>
    <name evidence="2" type="primary">ORF7212</name>
</gene>
<feature type="non-terminal residue" evidence="2">
    <location>
        <position position="1"/>
    </location>
</feature>
<proteinExistence type="predicted"/>